<keyword evidence="7 9" id="KW-0324">Glycolysis</keyword>
<evidence type="ECO:0000256" key="1">
    <source>
        <dbReference type="ARBA" id="ARBA00005031"/>
    </source>
</evidence>
<dbReference type="SMART" id="SM01193">
    <property type="entry name" value="Enolase_N"/>
    <property type="match status" value="1"/>
</dbReference>
<comment type="catalytic activity">
    <reaction evidence="9">
        <text>(2R)-2-phosphoglycerate = phosphoenolpyruvate + H2O</text>
        <dbReference type="Rhea" id="RHEA:10164"/>
        <dbReference type="ChEBI" id="CHEBI:15377"/>
        <dbReference type="ChEBI" id="CHEBI:58289"/>
        <dbReference type="ChEBI" id="CHEBI:58702"/>
        <dbReference type="EC" id="4.2.1.11"/>
    </reaction>
</comment>
<dbReference type="PROSITE" id="PS00164">
    <property type="entry name" value="ENOLASE"/>
    <property type="match status" value="1"/>
</dbReference>
<comment type="function">
    <text evidence="9">Catalyzes the reversible conversion of 2-phosphoglycerate (2-PG) into phosphoenolpyruvate (PEP). It is essential for the degradation of carbohydrates via glycolysis.</text>
</comment>
<dbReference type="InterPro" id="IPR020809">
    <property type="entry name" value="Enolase_CS"/>
</dbReference>
<dbReference type="InterPro" id="IPR036849">
    <property type="entry name" value="Enolase-like_C_sf"/>
</dbReference>
<dbReference type="EMBL" id="BAAAPB010000004">
    <property type="protein sequence ID" value="GAA1969611.1"/>
    <property type="molecule type" value="Genomic_DNA"/>
</dbReference>
<feature type="domain" description="Enolase N-terminal" evidence="11">
    <location>
        <begin position="4"/>
        <end position="133"/>
    </location>
</feature>
<keyword evidence="9" id="KW-0479">Metal-binding</keyword>
<feature type="binding site" evidence="9">
    <location>
        <position position="385"/>
    </location>
    <ligand>
        <name>(2R)-2-phosphoglycerate</name>
        <dbReference type="ChEBI" id="CHEBI:58289"/>
    </ligand>
</feature>
<dbReference type="HAMAP" id="MF_00318">
    <property type="entry name" value="Enolase"/>
    <property type="match status" value="1"/>
</dbReference>
<dbReference type="PANTHER" id="PTHR11902">
    <property type="entry name" value="ENOLASE"/>
    <property type="match status" value="1"/>
</dbReference>
<feature type="binding site" evidence="9">
    <location>
        <position position="364"/>
    </location>
    <ligand>
        <name>(2R)-2-phosphoglycerate</name>
        <dbReference type="ChEBI" id="CHEBI:58289"/>
    </ligand>
</feature>
<evidence type="ECO:0000256" key="6">
    <source>
        <dbReference type="ARBA" id="ARBA00022842"/>
    </source>
</evidence>
<dbReference type="InterPro" id="IPR029017">
    <property type="entry name" value="Enolase-like_N"/>
</dbReference>
<dbReference type="InterPro" id="IPR020810">
    <property type="entry name" value="Enolase_C"/>
</dbReference>
<feature type="binding site" evidence="9">
    <location>
        <position position="363"/>
    </location>
    <ligand>
        <name>(2R)-2-phosphoglycerate</name>
        <dbReference type="ChEBI" id="CHEBI:58289"/>
    </ligand>
</feature>
<evidence type="ECO:0000313" key="13">
    <source>
        <dbReference type="Proteomes" id="UP001500571"/>
    </source>
</evidence>
<accession>A0ABN2RIA9</accession>
<evidence type="ECO:0000259" key="11">
    <source>
        <dbReference type="SMART" id="SM01193"/>
    </source>
</evidence>
<name>A0ABN2RIA9_9ACTN</name>
<organism evidence="12 13">
    <name type="scientific">Nocardioides panacihumi</name>
    <dbReference type="NCBI Taxonomy" id="400774"/>
    <lineage>
        <taxon>Bacteria</taxon>
        <taxon>Bacillati</taxon>
        <taxon>Actinomycetota</taxon>
        <taxon>Actinomycetes</taxon>
        <taxon>Propionibacteriales</taxon>
        <taxon>Nocardioidaceae</taxon>
        <taxon>Nocardioides</taxon>
    </lineage>
</organism>
<evidence type="ECO:0000256" key="9">
    <source>
        <dbReference type="HAMAP-Rule" id="MF_00318"/>
    </source>
</evidence>
<evidence type="ECO:0000256" key="7">
    <source>
        <dbReference type="ARBA" id="ARBA00023152"/>
    </source>
</evidence>
<dbReference type="SFLD" id="SFLDG00178">
    <property type="entry name" value="enolase"/>
    <property type="match status" value="1"/>
</dbReference>
<dbReference type="PIRSF" id="PIRSF001400">
    <property type="entry name" value="Enolase"/>
    <property type="match status" value="1"/>
</dbReference>
<dbReference type="PRINTS" id="PR00148">
    <property type="entry name" value="ENOLASE"/>
</dbReference>
<dbReference type="Gene3D" id="3.20.20.120">
    <property type="entry name" value="Enolase-like C-terminal domain"/>
    <property type="match status" value="1"/>
</dbReference>
<proteinExistence type="inferred from homology"/>
<dbReference type="SUPFAM" id="SSF54826">
    <property type="entry name" value="Enolase N-terminal domain-like"/>
    <property type="match status" value="1"/>
</dbReference>
<keyword evidence="6 9" id="KW-0460">Magnesium</keyword>
<dbReference type="CDD" id="cd03313">
    <property type="entry name" value="enolase"/>
    <property type="match status" value="1"/>
</dbReference>
<evidence type="ECO:0000256" key="3">
    <source>
        <dbReference type="ARBA" id="ARBA00012058"/>
    </source>
</evidence>
<dbReference type="SFLD" id="SFLDS00001">
    <property type="entry name" value="Enolase"/>
    <property type="match status" value="1"/>
</dbReference>
<evidence type="ECO:0000256" key="4">
    <source>
        <dbReference type="ARBA" id="ARBA00017068"/>
    </source>
</evidence>
<feature type="active site" description="Proton acceptor" evidence="9">
    <location>
        <position position="334"/>
    </location>
</feature>
<sequence>MSAIEAVGAREILDSRGNPTVEVEVLLEDGTFARAAVPSGASTGAFEAVELRDGGERYAGKGVEKAVEAVVETLAPVVEGLDADDQRLVDQAMIDADGTPNKANVGANAILGVSLAVARAAADSSGLPLYRYVGGPNAHLLPVPMMNILNGGAHADTNVDIQEFMIAPIGAPTFRDAVRSGAEVYHALKSVLKARGLATGVGDEGGFAPDLPSNRAALDLIAEAVGKAGYELGKDVVLALDVAASEFHADGGYTFEGASKTSDEMIAYYADLVASYPIVSVEDPLDEEDWDGWKAITDSLGSKTQLVGDDLFVTNVERLARGIQGGQANALLVKVNQIGSLTETLDSVELAHRNGYRCMMSHRSGETEDTTIADLAVATNCGQIKTGAPARSERVAKYNQLLRIEDELAEAARYAGRGAFPRYQG</sequence>
<comment type="caution">
    <text evidence="12">The sequence shown here is derived from an EMBL/GenBank/DDBJ whole genome shotgun (WGS) entry which is preliminary data.</text>
</comment>
<feature type="binding site" evidence="9">
    <location>
        <position position="241"/>
    </location>
    <ligand>
        <name>Mg(2+)</name>
        <dbReference type="ChEBI" id="CHEBI:18420"/>
    </ligand>
</feature>
<dbReference type="SFLD" id="SFLDF00002">
    <property type="entry name" value="enolase"/>
    <property type="match status" value="1"/>
</dbReference>
<dbReference type="InterPro" id="IPR020811">
    <property type="entry name" value="Enolase_N"/>
</dbReference>
<protein>
    <recommendedName>
        <fullName evidence="4 9">Enolase</fullName>
        <ecNumber evidence="3 9">4.2.1.11</ecNumber>
    </recommendedName>
    <alternativeName>
        <fullName evidence="9">2-phospho-D-glycerate hydro-lyase</fullName>
    </alternativeName>
    <alternativeName>
        <fullName evidence="9">2-phosphoglycerate dehydratase</fullName>
    </alternativeName>
</protein>
<comment type="similarity">
    <text evidence="2 9">Belongs to the enolase family.</text>
</comment>
<keyword evidence="8 9" id="KW-0456">Lyase</keyword>
<keyword evidence="5 9" id="KW-0964">Secreted</keyword>
<feature type="binding site" evidence="9">
    <location>
        <position position="309"/>
    </location>
    <ligand>
        <name>Mg(2+)</name>
        <dbReference type="ChEBI" id="CHEBI:18420"/>
    </ligand>
</feature>
<dbReference type="PANTHER" id="PTHR11902:SF1">
    <property type="entry name" value="ENOLASE"/>
    <property type="match status" value="1"/>
</dbReference>
<evidence type="ECO:0000256" key="2">
    <source>
        <dbReference type="ARBA" id="ARBA00009604"/>
    </source>
</evidence>
<dbReference type="EC" id="4.2.1.11" evidence="3 9"/>
<evidence type="ECO:0000256" key="5">
    <source>
        <dbReference type="ARBA" id="ARBA00022525"/>
    </source>
</evidence>
<dbReference type="NCBIfam" id="TIGR01060">
    <property type="entry name" value="eno"/>
    <property type="match status" value="1"/>
</dbReference>
<dbReference type="SUPFAM" id="SSF51604">
    <property type="entry name" value="Enolase C-terminal domain-like"/>
    <property type="match status" value="1"/>
</dbReference>
<evidence type="ECO:0000259" key="10">
    <source>
        <dbReference type="SMART" id="SM01192"/>
    </source>
</evidence>
<dbReference type="Pfam" id="PF03952">
    <property type="entry name" value="Enolase_N"/>
    <property type="match status" value="1"/>
</dbReference>
<feature type="binding site" evidence="9">
    <location>
        <position position="162"/>
    </location>
    <ligand>
        <name>(2R)-2-phosphoglycerate</name>
        <dbReference type="ChEBI" id="CHEBI:58289"/>
    </ligand>
</feature>
<keyword evidence="13" id="KW-1185">Reference proteome</keyword>
<evidence type="ECO:0000256" key="8">
    <source>
        <dbReference type="ARBA" id="ARBA00023239"/>
    </source>
</evidence>
<feature type="active site" description="Proton donor" evidence="9">
    <location>
        <position position="204"/>
    </location>
</feature>
<feature type="domain" description="Enolase C-terminal TIM barrel" evidence="10">
    <location>
        <begin position="138"/>
        <end position="422"/>
    </location>
</feature>
<dbReference type="Pfam" id="PF00113">
    <property type="entry name" value="Enolase_C"/>
    <property type="match status" value="1"/>
</dbReference>
<dbReference type="Gene3D" id="3.30.390.10">
    <property type="entry name" value="Enolase-like, N-terminal domain"/>
    <property type="match status" value="1"/>
</dbReference>
<feature type="binding site" evidence="9">
    <location>
        <position position="282"/>
    </location>
    <ligand>
        <name>Mg(2+)</name>
        <dbReference type="ChEBI" id="CHEBI:18420"/>
    </ligand>
</feature>
<comment type="pathway">
    <text evidence="1 9">Carbohydrate degradation; glycolysis; pyruvate from D-glyceraldehyde 3-phosphate: step 4/5.</text>
</comment>
<keyword evidence="9" id="KW-0963">Cytoplasm</keyword>
<comment type="subcellular location">
    <subcellularLocation>
        <location evidence="9">Cytoplasm</location>
    </subcellularLocation>
    <subcellularLocation>
        <location evidence="9">Secreted</location>
    </subcellularLocation>
    <subcellularLocation>
        <location evidence="9">Cell surface</location>
    </subcellularLocation>
    <text evidence="9">Fractions of enolase are present in both the cytoplasm and on the cell surface.</text>
</comment>
<gene>
    <name evidence="9 12" type="primary">eno</name>
    <name evidence="12" type="ORF">GCM10009798_32840</name>
</gene>
<dbReference type="Proteomes" id="UP001500571">
    <property type="component" value="Unassembled WGS sequence"/>
</dbReference>
<dbReference type="SMART" id="SM01192">
    <property type="entry name" value="Enolase_C"/>
    <property type="match status" value="1"/>
</dbReference>
<dbReference type="RefSeq" id="WP_344046635.1">
    <property type="nucleotide sequence ID" value="NZ_BAAAPB010000004.1"/>
</dbReference>
<dbReference type="InterPro" id="IPR000941">
    <property type="entry name" value="Enolase"/>
</dbReference>
<feature type="binding site" evidence="9">
    <location>
        <position position="334"/>
    </location>
    <ligand>
        <name>(2R)-2-phosphoglycerate</name>
        <dbReference type="ChEBI" id="CHEBI:58289"/>
    </ligand>
</feature>
<reference evidence="12 13" key="1">
    <citation type="journal article" date="2019" name="Int. J. Syst. Evol. Microbiol.">
        <title>The Global Catalogue of Microorganisms (GCM) 10K type strain sequencing project: providing services to taxonomists for standard genome sequencing and annotation.</title>
        <authorList>
            <consortium name="The Broad Institute Genomics Platform"/>
            <consortium name="The Broad Institute Genome Sequencing Center for Infectious Disease"/>
            <person name="Wu L."/>
            <person name="Ma J."/>
        </authorList>
    </citation>
    <scope>NUCLEOTIDE SEQUENCE [LARGE SCALE GENOMIC DNA]</scope>
    <source>
        <strain evidence="12 13">JCM 15309</strain>
    </source>
</reference>
<comment type="cofactor">
    <cofactor evidence="9">
        <name>Mg(2+)</name>
        <dbReference type="ChEBI" id="CHEBI:18420"/>
    </cofactor>
    <text evidence="9">Binds a second Mg(2+) ion via substrate during catalysis.</text>
</comment>
<evidence type="ECO:0000313" key="12">
    <source>
        <dbReference type="EMBL" id="GAA1969611.1"/>
    </source>
</evidence>